<sequence>MRSELKKTFLSFAIVMSVLLSSHCVFGDANLPSVFKPIPQEYATYVPPNVLLLIDTSGSMLFNLRGGYTHGDGGGPYRGQFYYGYDTDNRNNDPDDGSLSYYPPATYLTQAQIDDLGPYRLRYMGRAPDGRYLHPNDSRMYILKKVLWTVFTDPSMVEGLKIGLSTYHQERRYDIPGPVTYEFWDYSNRWRSRQGLSWQPTGERRGKMRLDFGLIPHFYYDSSLFSGGVPVDKIGSNQWYDLLSLIDGVENSDNDEVRGVGATPLGNSIHSGGNPPQDCAYSFIQPAIEYPCQDNWLIVLTDGEDSYSSTQPVTAVRNLYEANKKDPHWPKPLGQEAKPVRTFVIGIIDPPSTTLNNMAFQGRAWEVNSDIKRNEAYYATDTDSLLEAFRLIFRTIQSNKKSSSAPPKVLSGNEDSNIVYATSFVPRVDGAWPGYLYKKELTSKDGYETLWDGTDRIKPWDKRPIYHAPWYDVSEGFLWNSNLRPFPSTGGGAGPVAYHAGVEDRYRDNFTRWIRGGRWDQSSNRVHVMIDSYRGSLFVMGPPPGSRPDSDFNAFAYENRQRGTVLFNQGNGGILQIISDDSGDEIMAFIPPNVLHRSRMAGLVDNLVERNEGSSRYLLSGPMVVEDVKINPPYDPGDKYKTVLIGTLGYGGTGLYALDVTDPTKPYFLWARDSTVYSEDGVGFHPDKNDLLWRYSNAGSTLSSGEDVSKSIPDLRRVLGRPFIGWVKDSSETRWITLFGAGAGSSQIWSDGSISLSNRGDEGGRAIYALDVANGERFHDPIVHDDLGQVIGEIAVAKGASRAEYLKIDKGYVGDTRGQIWRLRWDESVLGNWTLSKLADLSGPKGVPPFVHGLDLSKKLGQMWIFGATGDPFDIVPRNSRTISADCIVGFKEPESETLQLKDLKALSGKEDQLNPEDDHEGWLLSLEEGEFSTTPPVVAGGKVFVATYIDSGGNPCEPGNARLYVLGAFDGKPFFDDGASGKKRYIELKGVRITSLEVKDNRIFAGITNPSGKNPEDLSIPPDLKAKQDEDGSILTIDVPEPKNDDSVKSDKEIARSGYWRILW</sequence>
<accession>A0A1X7I1U4</accession>
<dbReference type="AlphaFoldDB" id="A0A1X7I1U4"/>
<organism evidence="6 7">
    <name type="scientific">Dethiosulfovibrio salsuginis</name>
    <dbReference type="NCBI Taxonomy" id="561720"/>
    <lineage>
        <taxon>Bacteria</taxon>
        <taxon>Thermotogati</taxon>
        <taxon>Synergistota</taxon>
        <taxon>Synergistia</taxon>
        <taxon>Synergistales</taxon>
        <taxon>Dethiosulfovibrionaceae</taxon>
        <taxon>Dethiosulfovibrio</taxon>
    </lineage>
</organism>
<evidence type="ECO:0000256" key="3">
    <source>
        <dbReference type="SAM" id="MobiDB-lite"/>
    </source>
</evidence>
<evidence type="ECO:0000313" key="6">
    <source>
        <dbReference type="EMBL" id="SMG08099.1"/>
    </source>
</evidence>
<dbReference type="InterPro" id="IPR008707">
    <property type="entry name" value="B-propeller_PilY1"/>
</dbReference>
<feature type="region of interest" description="Disordered" evidence="3">
    <location>
        <begin position="1008"/>
        <end position="1051"/>
    </location>
</feature>
<evidence type="ECO:0000256" key="2">
    <source>
        <dbReference type="ARBA" id="ARBA00022837"/>
    </source>
</evidence>
<feature type="chain" id="PRO_5013027612" evidence="4">
    <location>
        <begin position="28"/>
        <end position="1065"/>
    </location>
</feature>
<name>A0A1X7I1U4_9BACT</name>
<protein>
    <submittedName>
        <fullName evidence="6">Type IV pilus assembly protein PilY1</fullName>
    </submittedName>
</protein>
<dbReference type="EMBL" id="FXBB01000001">
    <property type="protein sequence ID" value="SMG08099.1"/>
    <property type="molecule type" value="Genomic_DNA"/>
</dbReference>
<dbReference type="Proteomes" id="UP000193355">
    <property type="component" value="Unassembled WGS sequence"/>
</dbReference>
<keyword evidence="7" id="KW-1185">Reference proteome</keyword>
<feature type="domain" description="PilY1 beta-propeller" evidence="5">
    <location>
        <begin position="548"/>
        <end position="680"/>
    </location>
</feature>
<feature type="compositionally biased region" description="Basic and acidic residues" evidence="3">
    <location>
        <begin position="1041"/>
        <end position="1051"/>
    </location>
</feature>
<dbReference type="STRING" id="561720.SAMN06275492_10110"/>
<dbReference type="Pfam" id="PF05567">
    <property type="entry name" value="T4P_PilY1"/>
    <property type="match status" value="1"/>
</dbReference>
<keyword evidence="4" id="KW-0732">Signal</keyword>
<evidence type="ECO:0000256" key="1">
    <source>
        <dbReference type="ARBA" id="ARBA00022723"/>
    </source>
</evidence>
<gene>
    <name evidence="6" type="ORF">SAMN06275492_10110</name>
</gene>
<evidence type="ECO:0000313" key="7">
    <source>
        <dbReference type="Proteomes" id="UP000193355"/>
    </source>
</evidence>
<feature type="signal peptide" evidence="4">
    <location>
        <begin position="1"/>
        <end position="27"/>
    </location>
</feature>
<evidence type="ECO:0000259" key="5">
    <source>
        <dbReference type="Pfam" id="PF05567"/>
    </source>
</evidence>
<dbReference type="GO" id="GO:0046872">
    <property type="term" value="F:metal ion binding"/>
    <property type="evidence" value="ECO:0007669"/>
    <property type="project" value="UniProtKB-KW"/>
</dbReference>
<evidence type="ECO:0000256" key="4">
    <source>
        <dbReference type="SAM" id="SignalP"/>
    </source>
</evidence>
<proteinExistence type="predicted"/>
<reference evidence="7" key="1">
    <citation type="submission" date="2017-04" db="EMBL/GenBank/DDBJ databases">
        <authorList>
            <person name="Varghese N."/>
            <person name="Submissions S."/>
        </authorList>
    </citation>
    <scope>NUCLEOTIDE SEQUENCE [LARGE SCALE GENOMIC DNA]</scope>
    <source>
        <strain evidence="7">USBA 82</strain>
    </source>
</reference>
<keyword evidence="2" id="KW-0106">Calcium</keyword>
<keyword evidence="1" id="KW-0479">Metal-binding</keyword>